<gene>
    <name evidence="1" type="ORF">FJR48_02085</name>
</gene>
<dbReference type="AlphaFoldDB" id="A0A5P8NYS3"/>
<proteinExistence type="predicted"/>
<organism evidence="1 2">
    <name type="scientific">Sulfurimonas lithotrophica</name>
    <dbReference type="NCBI Taxonomy" id="2590022"/>
    <lineage>
        <taxon>Bacteria</taxon>
        <taxon>Pseudomonadati</taxon>
        <taxon>Campylobacterota</taxon>
        <taxon>Epsilonproteobacteria</taxon>
        <taxon>Campylobacterales</taxon>
        <taxon>Sulfurimonadaceae</taxon>
        <taxon>Sulfurimonas</taxon>
    </lineage>
</organism>
<dbReference type="EMBL" id="CP043617">
    <property type="protein sequence ID" value="QFR48579.1"/>
    <property type="molecule type" value="Genomic_DNA"/>
</dbReference>
<sequence>MKIIFTCIFLLTLGLASDKADNIRIKILERIIGKLSLNEQTRVWSDNKNILNTLSQNSSLKTTPNCIYANIIILQNQNKLPKECSSKAIFVLDYKLLSQIPQSFGAFFWKKGRPNIVILKPRIQKQSIKISSGLKSYLEEKVW</sequence>
<dbReference type="RefSeq" id="WP_152306522.1">
    <property type="nucleotide sequence ID" value="NZ_CP043617.1"/>
</dbReference>
<keyword evidence="2" id="KW-1185">Reference proteome</keyword>
<reference evidence="1 2" key="1">
    <citation type="submission" date="2019-09" db="EMBL/GenBank/DDBJ databases">
        <title>Sulfurimonas gotlandica sp. nov., a chemoautotrophic and psychrotolerant epsilonproteobacterium isolated from a pelagic redoxcline, and an emended description of the genus Sulfurimonas.</title>
        <authorList>
            <person name="Wang S."/>
            <person name="Jiang L."/>
            <person name="Shao S."/>
        </authorList>
    </citation>
    <scope>NUCLEOTIDE SEQUENCE [LARGE SCALE GENOMIC DNA]</scope>
    <source>
        <strain evidence="1 2">GYSZ_1</strain>
    </source>
</reference>
<name>A0A5P8NYS3_9BACT</name>
<dbReference type="Proteomes" id="UP000326944">
    <property type="component" value="Chromosome"/>
</dbReference>
<accession>A0A5P8NYS3</accession>
<evidence type="ECO:0000313" key="2">
    <source>
        <dbReference type="Proteomes" id="UP000326944"/>
    </source>
</evidence>
<evidence type="ECO:0000313" key="1">
    <source>
        <dbReference type="EMBL" id="QFR48579.1"/>
    </source>
</evidence>
<dbReference type="KEGG" id="sulg:FJR48_02085"/>
<dbReference type="OrthoDB" id="15556at2"/>
<protein>
    <submittedName>
        <fullName evidence="1">Uncharacterized protein</fullName>
    </submittedName>
</protein>